<keyword evidence="2" id="KW-1185">Reference proteome</keyword>
<sequence length="210" mass="23476">MNNAFASLKEALPTKHGVKALSQKLPSAFSTLKVLQNNKGNKNHLGFRVGSMPLKDINAKWKNSFSEIKAKGASRQSSSASNKDRCELQARVSDVLGQVKKLETLADKIRRDINVNEKKLGLNGRAGLEPELHAIYDDLDAEIRSAKSKTYNAIQKNGYSHQHKGSLHEAGLSREKYDNMMRDLNNIDLSMQSKIRFAEQKIDSLKRDLA</sequence>
<name>A0ABZ2PYW8_9BURK</name>
<dbReference type="RefSeq" id="WP_338910968.1">
    <property type="nucleotide sequence ID" value="NZ_CP062176.1"/>
</dbReference>
<accession>A0ABZ2PYW8</accession>
<dbReference type="Proteomes" id="UP001493153">
    <property type="component" value="Chromosome"/>
</dbReference>
<dbReference type="EMBL" id="CP062176">
    <property type="protein sequence ID" value="WXK40113.1"/>
    <property type="molecule type" value="Genomic_DNA"/>
</dbReference>
<evidence type="ECO:0000313" key="1">
    <source>
        <dbReference type="EMBL" id="WXK40113.1"/>
    </source>
</evidence>
<protein>
    <submittedName>
        <fullName evidence="1">Uncharacterized protein</fullName>
    </submittedName>
</protein>
<proteinExistence type="predicted"/>
<organism evidence="1 2">
    <name type="scientific">Mycetohabitans rhizoxinica</name>
    <dbReference type="NCBI Taxonomy" id="412963"/>
    <lineage>
        <taxon>Bacteria</taxon>
        <taxon>Pseudomonadati</taxon>
        <taxon>Pseudomonadota</taxon>
        <taxon>Betaproteobacteria</taxon>
        <taxon>Burkholderiales</taxon>
        <taxon>Burkholderiaceae</taxon>
        <taxon>Mycetohabitans</taxon>
    </lineage>
</organism>
<gene>
    <name evidence="1" type="ORF">IHE29_12925</name>
</gene>
<evidence type="ECO:0000313" key="2">
    <source>
        <dbReference type="Proteomes" id="UP001493153"/>
    </source>
</evidence>
<reference evidence="1 2" key="1">
    <citation type="submission" date="2020-09" db="EMBL/GenBank/DDBJ databases">
        <title>Genome sequences of Mycetohabitans spp.</title>
        <authorList>
            <person name="Carter M.E."/>
            <person name="Carpenter S.C.D."/>
            <person name="Bogdanove A.J."/>
        </authorList>
    </citation>
    <scope>NUCLEOTIDE SEQUENCE [LARGE SCALE GENOMIC DNA]</scope>
    <source>
        <strain evidence="1 2">B12</strain>
    </source>
</reference>